<dbReference type="KEGG" id="prz:GZH47_22020"/>
<evidence type="ECO:0000256" key="6">
    <source>
        <dbReference type="ARBA" id="ARBA00023139"/>
    </source>
</evidence>
<protein>
    <submittedName>
        <fullName evidence="11">Ger(X)C family spore germination protein</fullName>
    </submittedName>
</protein>
<dbReference type="PROSITE" id="PS51257">
    <property type="entry name" value="PROKAR_LIPOPROTEIN"/>
    <property type="match status" value="1"/>
</dbReference>
<dbReference type="InterPro" id="IPR038501">
    <property type="entry name" value="Spore_GerAC_C_sf"/>
</dbReference>
<dbReference type="AlphaFoldDB" id="A0A6C0P408"/>
<evidence type="ECO:0000256" key="1">
    <source>
        <dbReference type="ARBA" id="ARBA00004635"/>
    </source>
</evidence>
<feature type="signal peptide" evidence="8">
    <location>
        <begin position="1"/>
        <end position="23"/>
    </location>
</feature>
<dbReference type="PANTHER" id="PTHR35789">
    <property type="entry name" value="SPORE GERMINATION PROTEIN B3"/>
    <property type="match status" value="1"/>
</dbReference>
<dbReference type="PANTHER" id="PTHR35789:SF1">
    <property type="entry name" value="SPORE GERMINATION PROTEIN B3"/>
    <property type="match status" value="1"/>
</dbReference>
<keyword evidence="3" id="KW-0309">Germination</keyword>
<dbReference type="InterPro" id="IPR046953">
    <property type="entry name" value="Spore_GerAC-like_C"/>
</dbReference>
<comment type="subcellular location">
    <subcellularLocation>
        <location evidence="1">Membrane</location>
        <topology evidence="1">Lipid-anchor</topology>
    </subcellularLocation>
</comment>
<dbReference type="Proteomes" id="UP000479114">
    <property type="component" value="Chromosome"/>
</dbReference>
<feature type="domain" description="Spore germination protein N-terminal" evidence="10">
    <location>
        <begin position="27"/>
        <end position="206"/>
    </location>
</feature>
<dbReference type="Gene3D" id="6.20.190.10">
    <property type="entry name" value="Nutrient germinant receptor protein C, domain 1"/>
    <property type="match status" value="1"/>
</dbReference>
<dbReference type="EMBL" id="CP048286">
    <property type="protein sequence ID" value="QHW33197.1"/>
    <property type="molecule type" value="Genomic_DNA"/>
</dbReference>
<evidence type="ECO:0000313" key="11">
    <source>
        <dbReference type="EMBL" id="QHW33197.1"/>
    </source>
</evidence>
<sequence>MNHRRLFRACLLAAGLVGTSLLAGCWDRTEVNDLALITGAAIDRYDDKQIQLSVQIFIPRASSGGGGSGGMEMGAKGGVGSSNTFVISAIGENIADALSHLQEKMPRKLFWGHAEVIIFGEAEARKGIRDDVDYLMRAPQPRERAYIYVSQGKAKNSLDIPSVLERDSSEALREIAKSKASMSVTMTELSKMLTGDSGAAALPWIKKNAPNSKKNPDKVVSYANGTAIFRGDRMIGVVDETTTRGILWLRNEIKYAVVTVNPEGAKGNVSMKLLRSKTKLIPHIKDGKWSMTVRIRTESDALQNTTSQNLMSGTLAAKRVQKAMNADMLARVSLALLKVQRELKADVFDFAGEFHRAYPKTWHRAQNRWDELFPEVEVTVLPDSRLLRPGLSDVKATKQSGENER</sequence>
<keyword evidence="4 8" id="KW-0732">Signal</keyword>
<keyword evidence="5" id="KW-0472">Membrane</keyword>
<keyword evidence="12" id="KW-1185">Reference proteome</keyword>
<proteinExistence type="inferred from homology"/>
<evidence type="ECO:0000256" key="8">
    <source>
        <dbReference type="SAM" id="SignalP"/>
    </source>
</evidence>
<accession>A0A6C0P408</accession>
<evidence type="ECO:0000256" key="2">
    <source>
        <dbReference type="ARBA" id="ARBA00007886"/>
    </source>
</evidence>
<dbReference type="GO" id="GO:0009847">
    <property type="term" value="P:spore germination"/>
    <property type="evidence" value="ECO:0007669"/>
    <property type="project" value="InterPro"/>
</dbReference>
<dbReference type="GO" id="GO:0016020">
    <property type="term" value="C:membrane"/>
    <property type="evidence" value="ECO:0007669"/>
    <property type="project" value="UniProtKB-SubCell"/>
</dbReference>
<gene>
    <name evidence="11" type="ORF">GZH47_22020</name>
</gene>
<dbReference type="RefSeq" id="WP_162643175.1">
    <property type="nucleotide sequence ID" value="NZ_CP048286.1"/>
</dbReference>
<dbReference type="Pfam" id="PF25198">
    <property type="entry name" value="Spore_GerAC_N"/>
    <property type="match status" value="1"/>
</dbReference>
<dbReference type="Gene3D" id="3.30.300.210">
    <property type="entry name" value="Nutrient germinant receptor protein C, domain 3"/>
    <property type="match status" value="1"/>
</dbReference>
<name>A0A6C0P408_9BACL</name>
<evidence type="ECO:0000313" key="12">
    <source>
        <dbReference type="Proteomes" id="UP000479114"/>
    </source>
</evidence>
<evidence type="ECO:0000256" key="5">
    <source>
        <dbReference type="ARBA" id="ARBA00023136"/>
    </source>
</evidence>
<keyword evidence="7" id="KW-0449">Lipoprotein</keyword>
<evidence type="ECO:0000259" key="9">
    <source>
        <dbReference type="Pfam" id="PF05504"/>
    </source>
</evidence>
<dbReference type="InterPro" id="IPR008844">
    <property type="entry name" value="Spore_GerAC-like"/>
</dbReference>
<organism evidence="11 12">
    <name type="scientific">Paenibacillus rhizovicinus</name>
    <dbReference type="NCBI Taxonomy" id="2704463"/>
    <lineage>
        <taxon>Bacteria</taxon>
        <taxon>Bacillati</taxon>
        <taxon>Bacillota</taxon>
        <taxon>Bacilli</taxon>
        <taxon>Bacillales</taxon>
        <taxon>Paenibacillaceae</taxon>
        <taxon>Paenibacillus</taxon>
    </lineage>
</organism>
<dbReference type="Pfam" id="PF05504">
    <property type="entry name" value="Spore_GerAC"/>
    <property type="match status" value="1"/>
</dbReference>
<reference evidence="11 12" key="1">
    <citation type="submission" date="2020-02" db="EMBL/GenBank/DDBJ databases">
        <title>Paenibacillus sp. nov., isolated from rhizosphere soil of tomato.</title>
        <authorList>
            <person name="Weon H.-Y."/>
            <person name="Lee S.A."/>
        </authorList>
    </citation>
    <scope>NUCLEOTIDE SEQUENCE [LARGE SCALE GENOMIC DNA]</scope>
    <source>
        <strain evidence="11 12">14171R-81</strain>
    </source>
</reference>
<keyword evidence="6" id="KW-0564">Palmitate</keyword>
<evidence type="ECO:0000256" key="3">
    <source>
        <dbReference type="ARBA" id="ARBA00022544"/>
    </source>
</evidence>
<feature type="chain" id="PRO_5025348929" evidence="8">
    <location>
        <begin position="24"/>
        <end position="405"/>
    </location>
</feature>
<dbReference type="InterPro" id="IPR057336">
    <property type="entry name" value="GerAC_N"/>
</dbReference>
<feature type="domain" description="Spore germination GerAC-like C-terminal" evidence="9">
    <location>
        <begin position="224"/>
        <end position="390"/>
    </location>
</feature>
<comment type="similarity">
    <text evidence="2">Belongs to the GerABKC lipoprotein family.</text>
</comment>
<dbReference type="NCBIfam" id="TIGR02887">
    <property type="entry name" value="spore_ger_x_C"/>
    <property type="match status" value="1"/>
</dbReference>
<evidence type="ECO:0000256" key="7">
    <source>
        <dbReference type="ARBA" id="ARBA00023288"/>
    </source>
</evidence>
<evidence type="ECO:0000259" key="10">
    <source>
        <dbReference type="Pfam" id="PF25198"/>
    </source>
</evidence>
<evidence type="ECO:0000256" key="4">
    <source>
        <dbReference type="ARBA" id="ARBA00022729"/>
    </source>
</evidence>